<comment type="subcellular location">
    <subcellularLocation>
        <location evidence="2">Membrane</location>
        <topology evidence="2">Multi-pass membrane protein</topology>
    </subcellularLocation>
</comment>
<dbReference type="InterPro" id="IPR011102">
    <property type="entry name" value="Sig_transdc_His_kinase_HWE"/>
</dbReference>
<keyword evidence="12 13" id="KW-0472">Membrane</keyword>
<evidence type="ECO:0000259" key="14">
    <source>
        <dbReference type="SMART" id="SM00911"/>
    </source>
</evidence>
<comment type="catalytic activity">
    <reaction evidence="1">
        <text>ATP + protein L-histidine = ADP + protein N-phospho-L-histidine.</text>
        <dbReference type="EC" id="2.7.13.3"/>
    </reaction>
</comment>
<dbReference type="InterPro" id="IPR025201">
    <property type="entry name" value="KdpD_TM"/>
</dbReference>
<dbReference type="InterPro" id="IPR038318">
    <property type="entry name" value="KdpD_sf"/>
</dbReference>
<dbReference type="OrthoDB" id="341208at2"/>
<evidence type="ECO:0000256" key="8">
    <source>
        <dbReference type="ARBA" id="ARBA00022777"/>
    </source>
</evidence>
<keyword evidence="5" id="KW-0808">Transferase</keyword>
<dbReference type="EC" id="2.7.13.3" evidence="3"/>
<dbReference type="AlphaFoldDB" id="A0A3A1WT00"/>
<keyword evidence="16" id="KW-1185">Reference proteome</keyword>
<evidence type="ECO:0000256" key="5">
    <source>
        <dbReference type="ARBA" id="ARBA00022679"/>
    </source>
</evidence>
<evidence type="ECO:0000256" key="10">
    <source>
        <dbReference type="ARBA" id="ARBA00022989"/>
    </source>
</evidence>
<keyword evidence="6 13" id="KW-0812">Transmembrane</keyword>
<dbReference type="GO" id="GO:0005524">
    <property type="term" value="F:ATP binding"/>
    <property type="evidence" value="ECO:0007669"/>
    <property type="project" value="UniProtKB-KW"/>
</dbReference>
<evidence type="ECO:0000256" key="9">
    <source>
        <dbReference type="ARBA" id="ARBA00022840"/>
    </source>
</evidence>
<dbReference type="SMART" id="SM00911">
    <property type="entry name" value="HWE_HK"/>
    <property type="match status" value="1"/>
</dbReference>
<keyword evidence="10 13" id="KW-1133">Transmembrane helix</keyword>
<keyword evidence="4" id="KW-0597">Phosphoprotein</keyword>
<reference evidence="16" key="1">
    <citation type="submission" date="2018-09" db="EMBL/GenBank/DDBJ databases">
        <authorList>
            <person name="Tuo L."/>
        </authorList>
    </citation>
    <scope>NUCLEOTIDE SEQUENCE [LARGE SCALE GENOMIC DNA]</scope>
    <source>
        <strain evidence="16">M2BS4Y-1</strain>
    </source>
</reference>
<dbReference type="GO" id="GO:0016020">
    <property type="term" value="C:membrane"/>
    <property type="evidence" value="ECO:0007669"/>
    <property type="project" value="UniProtKB-SubCell"/>
</dbReference>
<evidence type="ECO:0000256" key="11">
    <source>
        <dbReference type="ARBA" id="ARBA00023012"/>
    </source>
</evidence>
<dbReference type="Pfam" id="PF13493">
    <property type="entry name" value="DUF4118"/>
    <property type="match status" value="1"/>
</dbReference>
<keyword evidence="11" id="KW-0902">Two-component regulatory system</keyword>
<dbReference type="InterPro" id="IPR036890">
    <property type="entry name" value="HATPase_C_sf"/>
</dbReference>
<evidence type="ECO:0000256" key="13">
    <source>
        <dbReference type="SAM" id="Phobius"/>
    </source>
</evidence>
<dbReference type="PANTHER" id="PTHR41523">
    <property type="entry name" value="TWO-COMPONENT SYSTEM SENSOR PROTEIN"/>
    <property type="match status" value="1"/>
</dbReference>
<evidence type="ECO:0000256" key="7">
    <source>
        <dbReference type="ARBA" id="ARBA00022741"/>
    </source>
</evidence>
<dbReference type="PANTHER" id="PTHR41523:SF7">
    <property type="entry name" value="HISTIDINE KINASE"/>
    <property type="match status" value="1"/>
</dbReference>
<feature type="transmembrane region" description="Helical" evidence="13">
    <location>
        <begin position="46"/>
        <end position="79"/>
    </location>
</feature>
<keyword evidence="7" id="KW-0547">Nucleotide-binding</keyword>
<dbReference type="GO" id="GO:0004673">
    <property type="term" value="F:protein histidine kinase activity"/>
    <property type="evidence" value="ECO:0007669"/>
    <property type="project" value="UniProtKB-EC"/>
</dbReference>
<dbReference type="Gene3D" id="3.30.565.10">
    <property type="entry name" value="Histidine kinase-like ATPase, C-terminal domain"/>
    <property type="match status" value="1"/>
</dbReference>
<dbReference type="Pfam" id="PF07536">
    <property type="entry name" value="HWE_HK"/>
    <property type="match status" value="1"/>
</dbReference>
<dbReference type="GO" id="GO:0000160">
    <property type="term" value="P:phosphorelay signal transduction system"/>
    <property type="evidence" value="ECO:0007669"/>
    <property type="project" value="UniProtKB-KW"/>
</dbReference>
<evidence type="ECO:0000256" key="12">
    <source>
        <dbReference type="ARBA" id="ARBA00023136"/>
    </source>
</evidence>
<feature type="domain" description="Signal transduction histidine kinase HWE region" evidence="14">
    <location>
        <begin position="153"/>
        <end position="234"/>
    </location>
</feature>
<accession>A0A3A1WT00</accession>
<evidence type="ECO:0000256" key="4">
    <source>
        <dbReference type="ARBA" id="ARBA00022553"/>
    </source>
</evidence>
<evidence type="ECO:0000256" key="3">
    <source>
        <dbReference type="ARBA" id="ARBA00012438"/>
    </source>
</evidence>
<feature type="transmembrane region" description="Helical" evidence="13">
    <location>
        <begin position="91"/>
        <end position="109"/>
    </location>
</feature>
<evidence type="ECO:0000256" key="1">
    <source>
        <dbReference type="ARBA" id="ARBA00000085"/>
    </source>
</evidence>
<protein>
    <recommendedName>
        <fullName evidence="3">histidine kinase</fullName>
        <ecNumber evidence="3">2.7.13.3</ecNumber>
    </recommendedName>
</protein>
<dbReference type="RefSeq" id="WP_119539554.1">
    <property type="nucleotide sequence ID" value="NZ_QYRN01000004.1"/>
</dbReference>
<dbReference type="Proteomes" id="UP000265750">
    <property type="component" value="Unassembled WGS sequence"/>
</dbReference>
<name>A0A3A1WT00_9HYPH</name>
<evidence type="ECO:0000313" key="16">
    <source>
        <dbReference type="Proteomes" id="UP000265750"/>
    </source>
</evidence>
<sequence>MMFETAKRVRSSPAASWGLGTVAFAAALGIRFAFDHALPAGFPYLTFFPAVILTAFFAGLAPGLACALASGLAAWYWFIPPSETFSVSTPVVIALAFYAFVVGVDIALIQAMHRVVDRLEAERATNVALLAQQKAHLEESQLQQRQQRVLQRELSHRMKNTLAMVQAVVSQSLRNATDPREAAAMAAARIQALARAQDTLTATDWSASDVGTIVAASVEPHADGPHRFTAEGPKVDLEARHALGLALAIHELATNATKYGALTAADGSVALRWAVDEAGRFSFTWTERDGPPVREPERRGFGSRLTERVVPGYFSGQATIEFAATGLVYRLEGSLASDRGEPS</sequence>
<comment type="caution">
    <text evidence="15">The sequence shown here is derived from an EMBL/GenBank/DDBJ whole genome shotgun (WGS) entry which is preliminary data.</text>
</comment>
<feature type="transmembrane region" description="Helical" evidence="13">
    <location>
        <begin position="14"/>
        <end position="34"/>
    </location>
</feature>
<keyword evidence="9" id="KW-0067">ATP-binding</keyword>
<organism evidence="15 16">
    <name type="scientific">Aureimonas flava</name>
    <dbReference type="NCBI Taxonomy" id="2320271"/>
    <lineage>
        <taxon>Bacteria</taxon>
        <taxon>Pseudomonadati</taxon>
        <taxon>Pseudomonadota</taxon>
        <taxon>Alphaproteobacteria</taxon>
        <taxon>Hyphomicrobiales</taxon>
        <taxon>Aurantimonadaceae</taxon>
        <taxon>Aureimonas</taxon>
    </lineage>
</organism>
<dbReference type="Gene3D" id="1.20.120.620">
    <property type="entry name" value="Backbone structure of the membrane domain of e. Coli histidine kinase receptor kdpd"/>
    <property type="match status" value="1"/>
</dbReference>
<dbReference type="EMBL" id="QYRN01000004">
    <property type="protein sequence ID" value="RIY01374.1"/>
    <property type="molecule type" value="Genomic_DNA"/>
</dbReference>
<evidence type="ECO:0000256" key="6">
    <source>
        <dbReference type="ARBA" id="ARBA00022692"/>
    </source>
</evidence>
<evidence type="ECO:0000256" key="2">
    <source>
        <dbReference type="ARBA" id="ARBA00004141"/>
    </source>
</evidence>
<proteinExistence type="predicted"/>
<gene>
    <name evidence="15" type="ORF">D3218_08415</name>
</gene>
<evidence type="ECO:0000313" key="15">
    <source>
        <dbReference type="EMBL" id="RIY01374.1"/>
    </source>
</evidence>
<keyword evidence="8" id="KW-0418">Kinase</keyword>